<reference evidence="1" key="2">
    <citation type="submission" date="2015-03" db="EMBL/GenBank/DDBJ databases">
        <title>Genome sequence of Pseudoalteromonas citrea.</title>
        <authorList>
            <person name="Xie B.-B."/>
            <person name="Rong J.-C."/>
            <person name="Qin Q.-L."/>
            <person name="Zhang Y.-Z."/>
        </authorList>
    </citation>
    <scope>NUCLEOTIDE SEQUENCE</scope>
    <source>
        <strain evidence="1">DSM 8771</strain>
    </source>
</reference>
<gene>
    <name evidence="1" type="ORF">PCIT_a1083</name>
</gene>
<evidence type="ECO:0000313" key="2">
    <source>
        <dbReference type="Proteomes" id="UP000016487"/>
    </source>
</evidence>
<dbReference type="AlphaFoldDB" id="A0AAD4FTG9"/>
<evidence type="ECO:0000313" key="1">
    <source>
        <dbReference type="EMBL" id="KAF7775005.1"/>
    </source>
</evidence>
<dbReference type="Proteomes" id="UP000016487">
    <property type="component" value="Unassembled WGS sequence"/>
</dbReference>
<name>A0AAD4FTG9_9GAMM</name>
<dbReference type="EMBL" id="AHBZ03000012">
    <property type="protein sequence ID" value="KAF7775005.1"/>
    <property type="molecule type" value="Genomic_DNA"/>
</dbReference>
<organism evidence="1 2">
    <name type="scientific">Pseudoalteromonas citrea</name>
    <dbReference type="NCBI Taxonomy" id="43655"/>
    <lineage>
        <taxon>Bacteria</taxon>
        <taxon>Pseudomonadati</taxon>
        <taxon>Pseudomonadota</taxon>
        <taxon>Gammaproteobacteria</taxon>
        <taxon>Alteromonadales</taxon>
        <taxon>Pseudoalteromonadaceae</taxon>
        <taxon>Pseudoalteromonas</taxon>
    </lineage>
</organism>
<dbReference type="PANTHER" id="PTHR30619">
    <property type="entry name" value="DNA INTERNALIZATION/COMPETENCE PROTEIN COMEC/REC2"/>
    <property type="match status" value="1"/>
</dbReference>
<dbReference type="RefSeq" id="WP_010368077.1">
    <property type="nucleotide sequence ID" value="NZ_AHBZ03000012.1"/>
</dbReference>
<dbReference type="InterPro" id="IPR036866">
    <property type="entry name" value="RibonucZ/Hydroxyglut_hydro"/>
</dbReference>
<dbReference type="SUPFAM" id="SSF56281">
    <property type="entry name" value="Metallo-hydrolase/oxidoreductase"/>
    <property type="match status" value="1"/>
</dbReference>
<comment type="caution">
    <text evidence="1">The sequence shown here is derived from an EMBL/GenBank/DDBJ whole genome shotgun (WGS) entry which is preliminary data.</text>
</comment>
<sequence>MPDEAKLKCDLYFLPAGEGDCILIQFQDSSSNYHNILIDGGNLNKLEFDKQKRTLLRLIDNGKKGRFDLVVITHSDDDHIKGILKLVGDDELASLVDKYWFNSEKSIAKKLSEKFLDVQNYEVAKKTVSSRSSRNQDHDLYHELSKENKWNQELILAGDSYDIDNLTISVLSPTIKELKELHDYWPKKKLNRRNSNRSSTCQSDHAIPLSELYKKIDFFEEDRSEVNASSIALKVKWEDYCFLFLADSHPSVIVKNLPDEILHCELIKISHHGSRKNTNDELLAKTKTEKYIISTNGMSHCHPHKECLARLIKRNENSNTKLYFNYGNSVLRSIFDEDTFDGAVFPKVEEEGIKLSYES</sequence>
<dbReference type="PANTHER" id="PTHR30619:SF1">
    <property type="entry name" value="RECOMBINATION PROTEIN 2"/>
    <property type="match status" value="1"/>
</dbReference>
<evidence type="ECO:0008006" key="3">
    <source>
        <dbReference type="Google" id="ProtNLM"/>
    </source>
</evidence>
<protein>
    <recommendedName>
        <fullName evidence="3">Metallo-beta-lactamase domain-containing protein</fullName>
    </recommendedName>
</protein>
<accession>A0AAD4FTG9</accession>
<reference evidence="1" key="1">
    <citation type="journal article" date="2012" name="J. Bacteriol.">
        <title>Genome sequences of type strains of seven species of the marine bacterium Pseudoalteromonas.</title>
        <authorList>
            <person name="Xie B.B."/>
            <person name="Shu Y.L."/>
            <person name="Qin Q.L."/>
            <person name="Rong J.C."/>
            <person name="Zhang X.Y."/>
            <person name="Chen X.L."/>
            <person name="Shi M."/>
            <person name="He H.L."/>
            <person name="Zhou B.C."/>
            <person name="Zhang Y.Z."/>
        </authorList>
    </citation>
    <scope>NUCLEOTIDE SEQUENCE</scope>
    <source>
        <strain evidence="1">DSM 8771</strain>
    </source>
</reference>
<dbReference type="InterPro" id="IPR052159">
    <property type="entry name" value="Competence_DNA_uptake"/>
</dbReference>
<dbReference type="Gene3D" id="3.60.15.10">
    <property type="entry name" value="Ribonuclease Z/Hydroxyacylglutathione hydrolase-like"/>
    <property type="match status" value="1"/>
</dbReference>
<proteinExistence type="predicted"/>